<dbReference type="EMBL" id="CABFNQ020000736">
    <property type="protein sequence ID" value="CAH0028817.1"/>
    <property type="molecule type" value="Genomic_DNA"/>
</dbReference>
<reference evidence="1" key="1">
    <citation type="submission" date="2021-10" db="EMBL/GenBank/DDBJ databases">
        <authorList>
            <person name="Piombo E."/>
        </authorList>
    </citation>
    <scope>NUCLEOTIDE SEQUENCE</scope>
</reference>
<organism evidence="1 2">
    <name type="scientific">Clonostachys rhizophaga</name>
    <dbReference type="NCBI Taxonomy" id="160324"/>
    <lineage>
        <taxon>Eukaryota</taxon>
        <taxon>Fungi</taxon>
        <taxon>Dikarya</taxon>
        <taxon>Ascomycota</taxon>
        <taxon>Pezizomycotina</taxon>
        <taxon>Sordariomycetes</taxon>
        <taxon>Hypocreomycetidae</taxon>
        <taxon>Hypocreales</taxon>
        <taxon>Bionectriaceae</taxon>
        <taxon>Clonostachys</taxon>
    </lineage>
</organism>
<name>A0A9N9VM46_9HYPO</name>
<evidence type="ECO:0000313" key="1">
    <source>
        <dbReference type="EMBL" id="CAH0028817.1"/>
    </source>
</evidence>
<sequence>MTLIRLTDTRSPEQLFSFHESNILGANPSKGAIVRLCLIELQRKHALWLLLSAPFSLSQSTYSLISPDFLKIFPNIKVCCDKLSFEDGTLPSGYEQFLQPLPRDQVDKLLHHTEPWRADGVISDLIIPLPFST</sequence>
<evidence type="ECO:0000313" key="2">
    <source>
        <dbReference type="Proteomes" id="UP000696573"/>
    </source>
</evidence>
<keyword evidence="2" id="KW-1185">Reference proteome</keyword>
<dbReference type="OrthoDB" id="5150017at2759"/>
<comment type="caution">
    <text evidence="1">The sequence shown here is derived from an EMBL/GenBank/DDBJ whole genome shotgun (WGS) entry which is preliminary data.</text>
</comment>
<accession>A0A9N9VM46</accession>
<gene>
    <name evidence="1" type="ORF">CRHIZ90672A_00014373</name>
</gene>
<proteinExistence type="predicted"/>
<dbReference type="AlphaFoldDB" id="A0A9N9VM46"/>
<dbReference type="Proteomes" id="UP000696573">
    <property type="component" value="Unassembled WGS sequence"/>
</dbReference>
<protein>
    <submittedName>
        <fullName evidence="1">Uncharacterized protein</fullName>
    </submittedName>
</protein>